<accession>A0ABW2ZBQ6</accession>
<evidence type="ECO:0000256" key="6">
    <source>
        <dbReference type="SAM" id="Phobius"/>
    </source>
</evidence>
<gene>
    <name evidence="7" type="ORF">ACFQZI_01545</name>
</gene>
<evidence type="ECO:0000256" key="5">
    <source>
        <dbReference type="ARBA" id="ARBA00023136"/>
    </source>
</evidence>
<feature type="transmembrane region" description="Helical" evidence="6">
    <location>
        <begin position="58"/>
        <end position="76"/>
    </location>
</feature>
<dbReference type="Pfam" id="PF03626">
    <property type="entry name" value="COX4_pro"/>
    <property type="match status" value="1"/>
</dbReference>
<evidence type="ECO:0000313" key="7">
    <source>
        <dbReference type="EMBL" id="MFD0763518.1"/>
    </source>
</evidence>
<dbReference type="Proteomes" id="UP001597073">
    <property type="component" value="Unassembled WGS sequence"/>
</dbReference>
<evidence type="ECO:0000256" key="4">
    <source>
        <dbReference type="ARBA" id="ARBA00022989"/>
    </source>
</evidence>
<dbReference type="RefSeq" id="WP_377137675.1">
    <property type="nucleotide sequence ID" value="NZ_JBHTIA010000003.1"/>
</dbReference>
<feature type="transmembrane region" description="Helical" evidence="6">
    <location>
        <begin position="83"/>
        <end position="103"/>
    </location>
</feature>
<comment type="subcellular location">
    <subcellularLocation>
        <location evidence="1">Cell membrane</location>
        <topology evidence="1">Multi-pass membrane protein</topology>
    </subcellularLocation>
</comment>
<dbReference type="EMBL" id="JBHTIA010000003">
    <property type="protein sequence ID" value="MFD0763518.1"/>
    <property type="molecule type" value="Genomic_DNA"/>
</dbReference>
<evidence type="ECO:0000256" key="3">
    <source>
        <dbReference type="ARBA" id="ARBA00022692"/>
    </source>
</evidence>
<organism evidence="7 8">
    <name type="scientific">Mucilaginibacter lutimaris</name>
    <dbReference type="NCBI Taxonomy" id="931629"/>
    <lineage>
        <taxon>Bacteria</taxon>
        <taxon>Pseudomonadati</taxon>
        <taxon>Bacteroidota</taxon>
        <taxon>Sphingobacteriia</taxon>
        <taxon>Sphingobacteriales</taxon>
        <taxon>Sphingobacteriaceae</taxon>
        <taxon>Mucilaginibacter</taxon>
    </lineage>
</organism>
<keyword evidence="2" id="KW-1003">Cell membrane</keyword>
<evidence type="ECO:0000313" key="8">
    <source>
        <dbReference type="Proteomes" id="UP001597073"/>
    </source>
</evidence>
<sequence>MSSESTELHHDDHEHGEGMSRKKIVQVFLVLLGITVIEFIIALWLVPTGKVPLHWANPIYIILTLAKAFYIVAYFMHLKFEKIGLALSIIVPILFIIGLILVLTNESHYWVDLRPKIG</sequence>
<keyword evidence="4 6" id="KW-1133">Transmembrane helix</keyword>
<keyword evidence="8" id="KW-1185">Reference proteome</keyword>
<dbReference type="InterPro" id="IPR005171">
    <property type="entry name" value="Cyt_c_oxidase_su4_prok"/>
</dbReference>
<feature type="transmembrane region" description="Helical" evidence="6">
    <location>
        <begin position="27"/>
        <end position="46"/>
    </location>
</feature>
<evidence type="ECO:0000256" key="2">
    <source>
        <dbReference type="ARBA" id="ARBA00022475"/>
    </source>
</evidence>
<keyword evidence="3 6" id="KW-0812">Transmembrane</keyword>
<name>A0ABW2ZBQ6_9SPHI</name>
<evidence type="ECO:0000256" key="1">
    <source>
        <dbReference type="ARBA" id="ARBA00004651"/>
    </source>
</evidence>
<protein>
    <submittedName>
        <fullName evidence="7">Cytochrome C oxidase subunit IV family protein</fullName>
    </submittedName>
</protein>
<keyword evidence="5 6" id="KW-0472">Membrane</keyword>
<proteinExistence type="predicted"/>
<reference evidence="8" key="1">
    <citation type="journal article" date="2019" name="Int. J. Syst. Evol. Microbiol.">
        <title>The Global Catalogue of Microorganisms (GCM) 10K type strain sequencing project: providing services to taxonomists for standard genome sequencing and annotation.</title>
        <authorList>
            <consortium name="The Broad Institute Genomics Platform"/>
            <consortium name="The Broad Institute Genome Sequencing Center for Infectious Disease"/>
            <person name="Wu L."/>
            <person name="Ma J."/>
        </authorList>
    </citation>
    <scope>NUCLEOTIDE SEQUENCE [LARGE SCALE GENOMIC DNA]</scope>
    <source>
        <strain evidence="8">CCUG 60742</strain>
    </source>
</reference>
<comment type="caution">
    <text evidence="7">The sequence shown here is derived from an EMBL/GenBank/DDBJ whole genome shotgun (WGS) entry which is preliminary data.</text>
</comment>